<dbReference type="RefSeq" id="WP_036075076.1">
    <property type="nucleotide sequence ID" value="NZ_AVCW01000032.1"/>
</dbReference>
<dbReference type="Proteomes" id="UP000030487">
    <property type="component" value="Unassembled WGS sequence"/>
</dbReference>
<accession>A0ABR4Y4S4</accession>
<gene>
    <name evidence="1" type="ORF">CD31_01085</name>
</gene>
<comment type="caution">
    <text evidence="1">The sequence shown here is derived from an EMBL/GenBank/DDBJ whole genome shotgun (WGS) entry which is preliminary data.</text>
</comment>
<proteinExistence type="predicted"/>
<organism evidence="1 2">
    <name type="scientific">Lysinibacillus boronitolerans JCM 21713 = 10a = NBRC 103108</name>
    <dbReference type="NCBI Taxonomy" id="1294264"/>
    <lineage>
        <taxon>Bacteria</taxon>
        <taxon>Bacillati</taxon>
        <taxon>Bacillota</taxon>
        <taxon>Bacilli</taxon>
        <taxon>Bacillales</taxon>
        <taxon>Bacillaceae</taxon>
        <taxon>Lysinibacillus</taxon>
    </lineage>
</organism>
<dbReference type="EMBL" id="JPVR01000050">
    <property type="protein sequence ID" value="KGR89192.1"/>
    <property type="molecule type" value="Genomic_DNA"/>
</dbReference>
<protein>
    <submittedName>
        <fullName evidence="1">Uncharacterized protein</fullName>
    </submittedName>
</protein>
<reference evidence="1 2" key="1">
    <citation type="submission" date="2014-02" db="EMBL/GenBank/DDBJ databases">
        <title>Draft genome sequence of Lysinibacillus boronitolerans NBRC 103108.</title>
        <authorList>
            <person name="Zhang F."/>
            <person name="Wang G."/>
            <person name="Zhang L."/>
        </authorList>
    </citation>
    <scope>NUCLEOTIDE SEQUENCE [LARGE SCALE GENOMIC DNA]</scope>
    <source>
        <strain evidence="1 2">NBRC 103108</strain>
    </source>
</reference>
<evidence type="ECO:0000313" key="1">
    <source>
        <dbReference type="EMBL" id="KGR89192.1"/>
    </source>
</evidence>
<keyword evidence="2" id="KW-1185">Reference proteome</keyword>
<name>A0ABR4Y4S4_9BACI</name>
<evidence type="ECO:0000313" key="2">
    <source>
        <dbReference type="Proteomes" id="UP000030487"/>
    </source>
</evidence>
<sequence>MNEQLSFRDELRKQELERPASSAPVVRFEGSKSERNLPKGSLCFVNGCRSGEFDTHVWSRIKSSFVDYLDLVPMKVIDFTEEELTRRYPKRWEHVRIISNATLQVVDEGLLAVIGPQWCELTEKLSKGGYTQNRRVDMLTSHFDGYKPARLLVYKDELEENTNESNYN</sequence>